<protein>
    <submittedName>
        <fullName evidence="3">AMP-binding protein</fullName>
    </submittedName>
</protein>
<dbReference type="Pfam" id="PF00501">
    <property type="entry name" value="AMP-binding"/>
    <property type="match status" value="1"/>
</dbReference>
<feature type="domain" description="AMP-binding enzyme C-terminal" evidence="2">
    <location>
        <begin position="399"/>
        <end position="468"/>
    </location>
</feature>
<dbReference type="SUPFAM" id="SSF56801">
    <property type="entry name" value="Acetyl-CoA synthetase-like"/>
    <property type="match status" value="1"/>
</dbReference>
<dbReference type="InterPro" id="IPR025110">
    <property type="entry name" value="AMP-bd_C"/>
</dbReference>
<dbReference type="Proteomes" id="UP001596137">
    <property type="component" value="Unassembled WGS sequence"/>
</dbReference>
<dbReference type="RefSeq" id="WP_380746779.1">
    <property type="nucleotide sequence ID" value="NZ_JBHSRF010000003.1"/>
</dbReference>
<comment type="caution">
    <text evidence="3">The sequence shown here is derived from an EMBL/GenBank/DDBJ whole genome shotgun (WGS) entry which is preliminary data.</text>
</comment>
<dbReference type="Gene3D" id="3.30.300.30">
    <property type="match status" value="1"/>
</dbReference>
<feature type="domain" description="AMP-dependent synthetase/ligase" evidence="1">
    <location>
        <begin position="10"/>
        <end position="345"/>
    </location>
</feature>
<dbReference type="InterPro" id="IPR042099">
    <property type="entry name" value="ANL_N_sf"/>
</dbReference>
<evidence type="ECO:0000259" key="2">
    <source>
        <dbReference type="Pfam" id="PF13193"/>
    </source>
</evidence>
<accession>A0ABW1NAR2</accession>
<name>A0ABW1NAR2_9ACTN</name>
<gene>
    <name evidence="3" type="ORF">ACFP1K_02820</name>
</gene>
<dbReference type="PANTHER" id="PTHR45527:SF1">
    <property type="entry name" value="FATTY ACID SYNTHASE"/>
    <property type="match status" value="1"/>
</dbReference>
<keyword evidence="4" id="KW-1185">Reference proteome</keyword>
<dbReference type="InterPro" id="IPR000873">
    <property type="entry name" value="AMP-dep_synth/lig_dom"/>
</dbReference>
<proteinExistence type="predicted"/>
<dbReference type="InterPro" id="IPR020845">
    <property type="entry name" value="AMP-binding_CS"/>
</dbReference>
<evidence type="ECO:0000259" key="1">
    <source>
        <dbReference type="Pfam" id="PF00501"/>
    </source>
</evidence>
<dbReference type="Pfam" id="PF13193">
    <property type="entry name" value="AMP-binding_C"/>
    <property type="match status" value="1"/>
</dbReference>
<dbReference type="InterPro" id="IPR045851">
    <property type="entry name" value="AMP-bd_C_sf"/>
</dbReference>
<evidence type="ECO:0000313" key="4">
    <source>
        <dbReference type="Proteomes" id="UP001596137"/>
    </source>
</evidence>
<sequence>MTVLGLWLTHVRECPERVAIRTRGRAVTYRELERHAARYRDGVAAVHGTDPVVVACADPVETVAAILGAMAAGRPFVPVDVRTPASRLAMVLDGTRPRLVLADGPGTVAMGRTGTSRRVVTAGELPEGDTDPGRWAAEADRGYIYFTSGTTGRPKGFTATLGAIAHFVTWEIAEFGITPGTVVSSLTSPGFDAFLRDAFVPLCAGGTMCAAPRSALAGVGLARWLAATGVHVLHCVPTVFRTLYALGLTPDSLPDLRTVLLAGEPLRAADVRWWRGLYGDGKELVNLYGPSETTMTKLFHRVTEADQHAERVPVGVPMPGVGVRLLGGEDVGEVELRVPFPLPGYLGGDPGSFDPADPHAYRTGDLGRFRPDGALELLGRRDRQVKLRGVRVELDDVAGVLLRHPAVHDVHVTMEGEDSEATLRAHVVWSGTWDVHDLLRHAREHLPSGMVPAAFVRLDALPRTLNGKVDRAGLARVTAAP</sequence>
<dbReference type="EMBL" id="JBHSRF010000003">
    <property type="protein sequence ID" value="MFC6080075.1"/>
    <property type="molecule type" value="Genomic_DNA"/>
</dbReference>
<reference evidence="4" key="1">
    <citation type="journal article" date="2019" name="Int. J. Syst. Evol. Microbiol.">
        <title>The Global Catalogue of Microorganisms (GCM) 10K type strain sequencing project: providing services to taxonomists for standard genome sequencing and annotation.</title>
        <authorList>
            <consortium name="The Broad Institute Genomics Platform"/>
            <consortium name="The Broad Institute Genome Sequencing Center for Infectious Disease"/>
            <person name="Wu L."/>
            <person name="Ma J."/>
        </authorList>
    </citation>
    <scope>NUCLEOTIDE SEQUENCE [LARGE SCALE GENOMIC DNA]</scope>
    <source>
        <strain evidence="4">JCM 30346</strain>
    </source>
</reference>
<organism evidence="3 4">
    <name type="scientific">Sphaerisporangium aureirubrum</name>
    <dbReference type="NCBI Taxonomy" id="1544736"/>
    <lineage>
        <taxon>Bacteria</taxon>
        <taxon>Bacillati</taxon>
        <taxon>Actinomycetota</taxon>
        <taxon>Actinomycetes</taxon>
        <taxon>Streptosporangiales</taxon>
        <taxon>Streptosporangiaceae</taxon>
        <taxon>Sphaerisporangium</taxon>
    </lineage>
</organism>
<dbReference type="Gene3D" id="3.40.50.12780">
    <property type="entry name" value="N-terminal domain of ligase-like"/>
    <property type="match status" value="1"/>
</dbReference>
<dbReference type="PROSITE" id="PS00455">
    <property type="entry name" value="AMP_BINDING"/>
    <property type="match status" value="1"/>
</dbReference>
<dbReference type="PANTHER" id="PTHR45527">
    <property type="entry name" value="NONRIBOSOMAL PEPTIDE SYNTHETASE"/>
    <property type="match status" value="1"/>
</dbReference>
<evidence type="ECO:0000313" key="3">
    <source>
        <dbReference type="EMBL" id="MFC6080075.1"/>
    </source>
</evidence>